<dbReference type="OrthoDB" id="9052589at2"/>
<dbReference type="EMBL" id="QUZU01000048">
    <property type="protein sequence ID" value="TFY85183.1"/>
    <property type="molecule type" value="Genomic_DNA"/>
</dbReference>
<keyword evidence="3" id="KW-1185">Reference proteome</keyword>
<sequence length="506" mass="56586">MRQRAGEACSNPECRVPTSGPCGSEKVTSIGVAAHIHAAAPGGKRYLASMTSEERIHINNGIWLCSNCSVIIDRDVEIYPAELLLKWKTSAEDKAKDSLGKRPQASDAAIGKLLEALENRQPKLSLAGAIAKAHREQEQFLERLDHRFSVTSSLVDGISLIEIKAREPVRVRFHINAKQNDGYEEGLKNLFDHGKKLEINLLDASVQGSNLLSHLVSEDPEGGKLVFSPLSRDVSARVELIDPETDLVDHLTEVNGQITGGEKSLAFEGKAFEGLITIGFRKNLMLHDDTQTISLHIDLTLWEEQKLGSLPYLAKIAKLYQRLANGWELSLIIEHRGEVVFSGASNFNSCRDDIRALNAFLAYTTRARSISMLLEKQIIFTRHITFSPVELANLEEIRRILENQGQIPEENLIKPMIIDVNYDETINQFEILGGKKPGTLRFVENEHNALVVFDQVIKLPRKVLLVEGFIPEIKRKKGKMKTGDNFKLILKPIDGYAMTCLYDHNI</sequence>
<reference evidence="2 3" key="1">
    <citation type="journal article" date="2019" name="Syst. Appl. Microbiol.">
        <title>New species of pathogenic Pseudomonas isolated from citrus in Tunisia: Proposal of Pseudomonas kairouanensis sp. nov. and Pseudomonas nabeulensis sp. nov.</title>
        <authorList>
            <person name="Oueslati M."/>
            <person name="Mulet M."/>
            <person name="Gomila M."/>
            <person name="Berge O."/>
            <person name="Hajlaoui M.R."/>
            <person name="Lalucat J."/>
            <person name="Sadfi-Zouaoui N."/>
            <person name="Garcia-Valdes E."/>
        </authorList>
    </citation>
    <scope>NUCLEOTIDE SEQUENCE [LARGE SCALE GENOMIC DNA]</scope>
    <source>
        <strain evidence="2 3">KC12</strain>
    </source>
</reference>
<accession>A0A4Z0AFT3</accession>
<evidence type="ECO:0000256" key="1">
    <source>
        <dbReference type="SAM" id="MobiDB-lite"/>
    </source>
</evidence>
<name>A0A4Z0AFT3_9PSED</name>
<dbReference type="AlphaFoldDB" id="A0A4Z0AFT3"/>
<evidence type="ECO:0000313" key="2">
    <source>
        <dbReference type="EMBL" id="TFY85183.1"/>
    </source>
</evidence>
<protein>
    <recommendedName>
        <fullName evidence="4">HNH endonuclease</fullName>
    </recommendedName>
</protein>
<proteinExistence type="predicted"/>
<feature type="region of interest" description="Disordered" evidence="1">
    <location>
        <begin position="1"/>
        <end position="21"/>
    </location>
</feature>
<comment type="caution">
    <text evidence="2">The sequence shown here is derived from an EMBL/GenBank/DDBJ whole genome shotgun (WGS) entry which is preliminary data.</text>
</comment>
<organism evidence="2 3">
    <name type="scientific">Pseudomonas kairouanensis</name>
    <dbReference type="NCBI Taxonomy" id="2293832"/>
    <lineage>
        <taxon>Bacteria</taxon>
        <taxon>Pseudomonadati</taxon>
        <taxon>Pseudomonadota</taxon>
        <taxon>Gammaproteobacteria</taxon>
        <taxon>Pseudomonadales</taxon>
        <taxon>Pseudomonadaceae</taxon>
        <taxon>Pseudomonas</taxon>
    </lineage>
</organism>
<evidence type="ECO:0000313" key="3">
    <source>
        <dbReference type="Proteomes" id="UP000297391"/>
    </source>
</evidence>
<dbReference type="Proteomes" id="UP000297391">
    <property type="component" value="Unassembled WGS sequence"/>
</dbReference>
<gene>
    <name evidence="2" type="ORF">DYL59_26670</name>
</gene>
<evidence type="ECO:0008006" key="4">
    <source>
        <dbReference type="Google" id="ProtNLM"/>
    </source>
</evidence>